<feature type="coiled-coil region" evidence="7">
    <location>
        <begin position="668"/>
        <end position="696"/>
    </location>
</feature>
<sequence>MNTAVISVSSAWNYLKQNLNLDGKYQELDRNEVDACAEFIANHNLVDFSKELVWQKLYNDTRNRIIPNFWSGFEGTKNENSGYESYREAAKILSTDIQRLEHYFSLLDRLSGNAVPKSFDQYQAHLSAILLSQIPPKFESCVNFFYTKAFRAFMSLEKRNFNFDGDESGDVITHCSGCDQEIDQCECNVILDNCHSTNKALAELGILEKLSVGMIHTLILTQIQTHVQDSCVGNFASSQIEMLEKWLQNIIFRWLGIVYGEDYIQQDQVRKNFTQFLYHAYTHARIEQLFEIIIGYPESFPSVKDLQECLSRTQLKPILAQSLKTTLEARLLHQGATTEDILIAYVSAIRAFSVLDPTGVLLDVACDPIKQYLRLRGDTVRHIIHSLTDSSGELGGELELGRTGTAILDEESVAAVGDTETSTDWENWVPAPSDADPSKLWTGKKPGDIVPMLVNIYGSKSLFVKEYRKLLSDRLLLNLHFDTEEEIRNLEFLKIRFGENELHNCEVMLKDVADSKRINSHLQSVVHKPEFPILAMIISAQYWDQLKDKPMKLPIKIINQLEQYNQNYKTVKTSRSLHWVPQSGSVELELEFDNNRSVSFTVPPDLAAIISHFEDKEQWDLEELSQEMELPMSHLRRRVHVWQTHGVLQEISTDRFKVDENGPQFTGHKILLETLAKMEEEEEDDEEEDNDRKSEEDGLQVYWSYVVGMLTNLESLPVERIHQMLKMFTMQGSSGAECTLQQLKISLIQNYLDKLHFENIIPLDDGTHFCVLHFCLVMCDSELFFAVV</sequence>
<dbReference type="Pfam" id="PF25773">
    <property type="entry name" value="TPR_ANAPC2"/>
    <property type="match status" value="1"/>
</dbReference>
<feature type="domain" description="Cullin family profile" evidence="8">
    <location>
        <begin position="450"/>
        <end position="643"/>
    </location>
</feature>
<dbReference type="OrthoDB" id="5581181at2759"/>
<reference evidence="9" key="1">
    <citation type="submission" date="2021-11" db="EMBL/GenBank/DDBJ databases">
        <authorList>
            <person name="Schell T."/>
        </authorList>
    </citation>
    <scope>NUCLEOTIDE SEQUENCE</scope>
    <source>
        <strain evidence="9">M5</strain>
    </source>
</reference>
<gene>
    <name evidence="9" type="ORF">DGAL_LOCUS6279</name>
</gene>
<dbReference type="InterPro" id="IPR036390">
    <property type="entry name" value="WH_DNA-bd_sf"/>
</dbReference>
<evidence type="ECO:0000256" key="1">
    <source>
        <dbReference type="ARBA" id="ARBA00016068"/>
    </source>
</evidence>
<evidence type="ECO:0000256" key="3">
    <source>
        <dbReference type="ARBA" id="ARBA00022776"/>
    </source>
</evidence>
<dbReference type="GO" id="GO:0006511">
    <property type="term" value="P:ubiquitin-dependent protein catabolic process"/>
    <property type="evidence" value="ECO:0007669"/>
    <property type="project" value="InterPro"/>
</dbReference>
<dbReference type="AlphaFoldDB" id="A0A8J2RMH4"/>
<dbReference type="Gene3D" id="1.10.10.10">
    <property type="entry name" value="Winged helix-like DNA-binding domain superfamily/Winged helix DNA-binding domain"/>
    <property type="match status" value="1"/>
</dbReference>
<dbReference type="PANTHER" id="PTHR45957">
    <property type="entry name" value="ANAPHASE-PROMOTING COMPLEX SUBUNIT 2"/>
    <property type="match status" value="1"/>
</dbReference>
<protein>
    <recommendedName>
        <fullName evidence="1">Anaphase-promoting complex subunit 2</fullName>
    </recommendedName>
</protein>
<dbReference type="PANTHER" id="PTHR45957:SF1">
    <property type="entry name" value="ANAPHASE-PROMOTING COMPLEX SUBUNIT 2"/>
    <property type="match status" value="1"/>
</dbReference>
<evidence type="ECO:0000256" key="7">
    <source>
        <dbReference type="SAM" id="Coils"/>
    </source>
</evidence>
<organism evidence="9 10">
    <name type="scientific">Daphnia galeata</name>
    <dbReference type="NCBI Taxonomy" id="27404"/>
    <lineage>
        <taxon>Eukaryota</taxon>
        <taxon>Metazoa</taxon>
        <taxon>Ecdysozoa</taxon>
        <taxon>Arthropoda</taxon>
        <taxon>Crustacea</taxon>
        <taxon>Branchiopoda</taxon>
        <taxon>Diplostraca</taxon>
        <taxon>Cladocera</taxon>
        <taxon>Anomopoda</taxon>
        <taxon>Daphniidae</taxon>
        <taxon>Daphnia</taxon>
    </lineage>
</organism>
<dbReference type="GO" id="GO:0005680">
    <property type="term" value="C:anaphase-promoting complex"/>
    <property type="evidence" value="ECO:0007669"/>
    <property type="project" value="TreeGrafter"/>
</dbReference>
<dbReference type="SUPFAM" id="SSF46785">
    <property type="entry name" value="Winged helix' DNA-binding domain"/>
    <property type="match status" value="1"/>
</dbReference>
<dbReference type="InterPro" id="IPR059120">
    <property type="entry name" value="Cullin-like_AB"/>
</dbReference>
<evidence type="ECO:0000256" key="6">
    <source>
        <dbReference type="PROSITE-ProRule" id="PRU00330"/>
    </source>
</evidence>
<comment type="similarity">
    <text evidence="6">Belongs to the cullin family.</text>
</comment>
<accession>A0A8J2RMH4</accession>
<dbReference type="InterPro" id="IPR036317">
    <property type="entry name" value="Cullin_homology_sf"/>
</dbReference>
<dbReference type="InterPro" id="IPR016158">
    <property type="entry name" value="Cullin_homology"/>
</dbReference>
<dbReference type="EMBL" id="CAKKLH010000113">
    <property type="protein sequence ID" value="CAH0103696.1"/>
    <property type="molecule type" value="Genomic_DNA"/>
</dbReference>
<dbReference type="SMART" id="SM00182">
    <property type="entry name" value="CULLIN"/>
    <property type="match status" value="1"/>
</dbReference>
<dbReference type="InterPro" id="IPR036388">
    <property type="entry name" value="WH-like_DNA-bd_sf"/>
</dbReference>
<evidence type="ECO:0000256" key="2">
    <source>
        <dbReference type="ARBA" id="ARBA00022618"/>
    </source>
</evidence>
<dbReference type="Proteomes" id="UP000789390">
    <property type="component" value="Unassembled WGS sequence"/>
</dbReference>
<dbReference type="InterPro" id="IPR014786">
    <property type="entry name" value="ANAPC2_C"/>
</dbReference>
<dbReference type="Gene3D" id="1.20.1310.10">
    <property type="entry name" value="Cullin Repeats"/>
    <property type="match status" value="1"/>
</dbReference>
<dbReference type="SMART" id="SM01013">
    <property type="entry name" value="APC2"/>
    <property type="match status" value="1"/>
</dbReference>
<dbReference type="Pfam" id="PF08672">
    <property type="entry name" value="ANAPC2"/>
    <property type="match status" value="1"/>
</dbReference>
<evidence type="ECO:0000256" key="5">
    <source>
        <dbReference type="ARBA" id="ARBA00023306"/>
    </source>
</evidence>
<keyword evidence="7" id="KW-0175">Coiled coil</keyword>
<dbReference type="GO" id="GO:0051301">
    <property type="term" value="P:cell division"/>
    <property type="evidence" value="ECO:0007669"/>
    <property type="project" value="UniProtKB-KW"/>
</dbReference>
<keyword evidence="10" id="KW-1185">Reference proteome</keyword>
<dbReference type="GO" id="GO:0031625">
    <property type="term" value="F:ubiquitin protein ligase binding"/>
    <property type="evidence" value="ECO:0007669"/>
    <property type="project" value="InterPro"/>
</dbReference>
<keyword evidence="3" id="KW-0498">Mitosis</keyword>
<dbReference type="GO" id="GO:0007091">
    <property type="term" value="P:metaphase/anaphase transition of mitotic cell cycle"/>
    <property type="evidence" value="ECO:0007669"/>
    <property type="project" value="TreeGrafter"/>
</dbReference>
<proteinExistence type="inferred from homology"/>
<keyword evidence="5" id="KW-0131">Cell cycle</keyword>
<name>A0A8J2RMH4_9CRUS</name>
<evidence type="ECO:0000313" key="9">
    <source>
        <dbReference type="EMBL" id="CAH0103696.1"/>
    </source>
</evidence>
<evidence type="ECO:0000256" key="4">
    <source>
        <dbReference type="ARBA" id="ARBA00022786"/>
    </source>
</evidence>
<dbReference type="GO" id="GO:0070979">
    <property type="term" value="P:protein K11-linked ubiquitination"/>
    <property type="evidence" value="ECO:0007669"/>
    <property type="project" value="TreeGrafter"/>
</dbReference>
<dbReference type="InterPro" id="IPR057975">
    <property type="entry name" value="TPR_ANAPC2"/>
</dbReference>
<comment type="caution">
    <text evidence="9">The sequence shown here is derived from an EMBL/GenBank/DDBJ whole genome shotgun (WGS) entry which is preliminary data.</text>
</comment>
<dbReference type="SUPFAM" id="SSF75632">
    <property type="entry name" value="Cullin homology domain"/>
    <property type="match status" value="1"/>
</dbReference>
<evidence type="ECO:0000259" key="8">
    <source>
        <dbReference type="PROSITE" id="PS50069"/>
    </source>
</evidence>
<dbReference type="Gene3D" id="3.30.230.130">
    <property type="entry name" value="Cullin, Chain C, Domain 2"/>
    <property type="match status" value="1"/>
</dbReference>
<dbReference type="Pfam" id="PF26557">
    <property type="entry name" value="Cullin_AB"/>
    <property type="match status" value="1"/>
</dbReference>
<evidence type="ECO:0000313" key="10">
    <source>
        <dbReference type="Proteomes" id="UP000789390"/>
    </source>
</evidence>
<keyword evidence="2" id="KW-0132">Cell division</keyword>
<keyword evidence="4" id="KW-0833">Ubl conjugation pathway</keyword>
<dbReference type="PROSITE" id="PS50069">
    <property type="entry name" value="CULLIN_2"/>
    <property type="match status" value="1"/>
</dbReference>
<dbReference type="InterPro" id="IPR044554">
    <property type="entry name" value="ANAPC2"/>
</dbReference>